<feature type="compositionally biased region" description="Polar residues" evidence="2">
    <location>
        <begin position="383"/>
        <end position="400"/>
    </location>
</feature>
<keyword evidence="4" id="KW-1185">Reference proteome</keyword>
<feature type="region of interest" description="Disordered" evidence="2">
    <location>
        <begin position="365"/>
        <end position="412"/>
    </location>
</feature>
<dbReference type="EMBL" id="KK113271">
    <property type="protein sequence ID" value="KFM59782.1"/>
    <property type="molecule type" value="Genomic_DNA"/>
</dbReference>
<dbReference type="InterPro" id="IPR019152">
    <property type="entry name" value="DUF2046"/>
</dbReference>
<feature type="coiled-coil region" evidence="1">
    <location>
        <begin position="86"/>
        <end position="257"/>
    </location>
</feature>
<feature type="compositionally biased region" description="Low complexity" evidence="2">
    <location>
        <begin position="340"/>
        <end position="352"/>
    </location>
</feature>
<evidence type="ECO:0000313" key="3">
    <source>
        <dbReference type="EMBL" id="KFM59782.1"/>
    </source>
</evidence>
<dbReference type="AlphaFoldDB" id="A0A087T3U3"/>
<sequence length="412" mass="47244">MADSASESDSGSVDGLCTIPLSLTREQFQKRIDSLQQENKVLKLEVETYKFRIKSLQEENKYLRQVSVNIQAKAEQEEEYISNTLLKKIQALKKEQEALAINYEQEEECLTNDLFRKLSQLRQEKVHLEQTLEHEQEALVNKLMRKIEKLEAQTQAKQHNLEQLRREKVELENTLEQEQEALVNKLWKRMDKLEAEKRLLQEKLEQPVSAPPSPRDINKGDTAANLTLHVQHLRNEVAKLKMQLLNAQQEHSEKMAQFALEEKNVRDENIRLQRRLQMEVERREALCRHLSESESSLEMDEERQFNEMTSCGHMNSRSVPSPVPLTHPTMSSNPHSPAMSISSSRETFSPSSFNRCHHCNQSITQLNVMPSPSPPPAFSPGSVNSQGTGSNSNRGKSPSQERFLKPAAPPPP</sequence>
<dbReference type="OMA" id="CRTAMAD"/>
<feature type="coiled-coil region" evidence="1">
    <location>
        <begin position="25"/>
        <end position="59"/>
    </location>
</feature>
<name>A0A087T3U3_STEMI</name>
<feature type="region of interest" description="Disordered" evidence="2">
    <location>
        <begin position="311"/>
        <end position="353"/>
    </location>
</feature>
<dbReference type="Proteomes" id="UP000054359">
    <property type="component" value="Unassembled WGS sequence"/>
</dbReference>
<reference evidence="3 4" key="1">
    <citation type="submission" date="2013-11" db="EMBL/GenBank/DDBJ databases">
        <title>Genome sequencing of Stegodyphus mimosarum.</title>
        <authorList>
            <person name="Bechsgaard J."/>
        </authorList>
    </citation>
    <scope>NUCLEOTIDE SEQUENCE [LARGE SCALE GENOMIC DNA]</scope>
</reference>
<dbReference type="OrthoDB" id="78858at2759"/>
<dbReference type="Pfam" id="PF09755">
    <property type="entry name" value="DUF2046"/>
    <property type="match status" value="1"/>
</dbReference>
<organism evidence="3 4">
    <name type="scientific">Stegodyphus mimosarum</name>
    <name type="common">African social velvet spider</name>
    <dbReference type="NCBI Taxonomy" id="407821"/>
    <lineage>
        <taxon>Eukaryota</taxon>
        <taxon>Metazoa</taxon>
        <taxon>Ecdysozoa</taxon>
        <taxon>Arthropoda</taxon>
        <taxon>Chelicerata</taxon>
        <taxon>Arachnida</taxon>
        <taxon>Araneae</taxon>
        <taxon>Araneomorphae</taxon>
        <taxon>Entelegynae</taxon>
        <taxon>Eresoidea</taxon>
        <taxon>Eresidae</taxon>
        <taxon>Stegodyphus</taxon>
    </lineage>
</organism>
<protein>
    <submittedName>
        <fullName evidence="3">Coiled-coil domain-containing protein 6</fullName>
    </submittedName>
</protein>
<accession>A0A087T3U3</accession>
<dbReference type="PANTHER" id="PTHR15276:SF0">
    <property type="entry name" value="COILED-COIL DOMAIN-CONTAINING PROTEIN 6"/>
    <property type="match status" value="1"/>
</dbReference>
<proteinExistence type="predicted"/>
<feature type="non-terminal residue" evidence="3">
    <location>
        <position position="412"/>
    </location>
</feature>
<evidence type="ECO:0000313" key="4">
    <source>
        <dbReference type="Proteomes" id="UP000054359"/>
    </source>
</evidence>
<evidence type="ECO:0000256" key="1">
    <source>
        <dbReference type="SAM" id="Coils"/>
    </source>
</evidence>
<dbReference type="PANTHER" id="PTHR15276">
    <property type="entry name" value="H4 D10S170 PROTEIN-RELATED"/>
    <property type="match status" value="1"/>
</dbReference>
<evidence type="ECO:0000256" key="2">
    <source>
        <dbReference type="SAM" id="MobiDB-lite"/>
    </source>
</evidence>
<gene>
    <name evidence="3" type="ORF">X975_08507</name>
</gene>
<dbReference type="STRING" id="407821.A0A087T3U3"/>
<keyword evidence="1" id="KW-0175">Coiled coil</keyword>